<dbReference type="AlphaFoldDB" id="A0A2G6MTA5"/>
<name>A0A2G6MTA5_9BACT</name>
<dbReference type="EMBL" id="PDTI01000014">
    <property type="protein sequence ID" value="PIE63170.1"/>
    <property type="molecule type" value="Genomic_DNA"/>
</dbReference>
<gene>
    <name evidence="1" type="ORF">CSA25_01565</name>
</gene>
<reference evidence="1 2" key="1">
    <citation type="submission" date="2017-10" db="EMBL/GenBank/DDBJ databases">
        <title>Novel microbial diversity and functional potential in the marine mammal oral microbiome.</title>
        <authorList>
            <person name="Dudek N.K."/>
            <person name="Sun C.L."/>
            <person name="Burstein D."/>
            <person name="Kantor R.S."/>
            <person name="Aliaga Goltsman D.S."/>
            <person name="Bik E.M."/>
            <person name="Thomas B.C."/>
            <person name="Banfield J.F."/>
            <person name="Relman D.A."/>
        </authorList>
    </citation>
    <scope>NUCLEOTIDE SEQUENCE [LARGE SCALE GENOMIC DNA]</scope>
    <source>
        <strain evidence="1">DOLJORAL78_47_202</strain>
    </source>
</reference>
<proteinExistence type="predicted"/>
<dbReference type="Proteomes" id="UP000231203">
    <property type="component" value="Unassembled WGS sequence"/>
</dbReference>
<protein>
    <submittedName>
        <fullName evidence="1">Uncharacterized protein</fullName>
    </submittedName>
</protein>
<evidence type="ECO:0000313" key="1">
    <source>
        <dbReference type="EMBL" id="PIE63170.1"/>
    </source>
</evidence>
<evidence type="ECO:0000313" key="2">
    <source>
        <dbReference type="Proteomes" id="UP000231203"/>
    </source>
</evidence>
<comment type="caution">
    <text evidence="1">The sequence shown here is derived from an EMBL/GenBank/DDBJ whole genome shotgun (WGS) entry which is preliminary data.</text>
</comment>
<organism evidence="1 2">
    <name type="scientific">Desulfobacter postgatei</name>
    <dbReference type="NCBI Taxonomy" id="2293"/>
    <lineage>
        <taxon>Bacteria</taxon>
        <taxon>Pseudomonadati</taxon>
        <taxon>Thermodesulfobacteriota</taxon>
        <taxon>Desulfobacteria</taxon>
        <taxon>Desulfobacterales</taxon>
        <taxon>Desulfobacteraceae</taxon>
        <taxon>Desulfobacter</taxon>
    </lineage>
</organism>
<accession>A0A2G6MTA5</accession>
<sequence>MRFRFDPLITKQSLKHGNEHLVSQSGLLPVAINLAERFKNLPDVHCVDSDISQGEIPLPMLEPGC</sequence>